<dbReference type="InterPro" id="IPR016024">
    <property type="entry name" value="ARM-type_fold"/>
</dbReference>
<feature type="compositionally biased region" description="Basic and acidic residues" evidence="6">
    <location>
        <begin position="1382"/>
        <end position="1412"/>
    </location>
</feature>
<proteinExistence type="predicted"/>
<dbReference type="Gene3D" id="1.25.10.10">
    <property type="entry name" value="Leucine-rich Repeat Variant"/>
    <property type="match status" value="1"/>
</dbReference>
<dbReference type="Pfam" id="PF20168">
    <property type="entry name" value="PDS5"/>
    <property type="match status" value="1"/>
</dbReference>
<dbReference type="WBParaSite" id="MBELARI_LOCUS15103">
    <property type="protein sequence ID" value="MBELARI_LOCUS15103"/>
    <property type="gene ID" value="MBELARI_LOCUS15103"/>
</dbReference>
<reference evidence="8" key="1">
    <citation type="submission" date="2024-02" db="UniProtKB">
        <authorList>
            <consortium name="WormBaseParasite"/>
        </authorList>
    </citation>
    <scope>IDENTIFICATION</scope>
</reference>
<dbReference type="SUPFAM" id="SSF48371">
    <property type="entry name" value="ARM repeat"/>
    <property type="match status" value="1"/>
</dbReference>
<feature type="compositionally biased region" description="Acidic residues" evidence="6">
    <location>
        <begin position="1220"/>
        <end position="1233"/>
    </location>
</feature>
<sequence>MSDIDYPQGCGPILPEMKDSELLKKLKVMVDTFAKIDTGKGTTTHFRSLALHLIQDGFLNNNNREIQIYLANVLAEIFRINSPNNPYFRPDDIEKALSFMVNGLRGLENPDSTMYRRHVYLLENLLAMDTLRVIAELPEDPQQRTLRHVLKTSFEVAAKMKNTRKESPDENEEEMKEENSDIDGELPDEQDETQRILGIFIRLLSNALAEVPFISDKAMDVLFFYLIGPQRLNYPLAYQLSKKVVIISATALESPFQTMCTQAGALDRLPDDFELVGTKLAKLFEIICELYDISSKLVYPVLSLFMRYLMSDDYDARYKAVKLIGVLAVNDKGNLAEERVELWNQYLKRYTDISPTIRSLCATQGGAILLKHPAQRGVISKLLTRLLTDEDENVRIAAVSSTAQAAKKKIESVSDDLINAAAGRILDKKAKVRDEAIRQLVQVHAKLYKEDRYSQSDRLSVAIIAQKIFHIYSIEDMRDERLLIEKLFVGSIVPYRLSPERRVSTVVHVYSNLPPYEAEYFALLLSTQAKYRRAILDILLLAAQSNKSESPETLRNEIEKRIALTCHGQNSQAKYMNALRQFTNFISKDQHAFELVEYMVRPGYTCEQVEENTKEFLVRAAAKQAGERALTEEAVAIVKALFERSMPLQFDSATAKELCSYVHQQVRLAECSDQILSEKLPPLLQLWKLYAQHYAHCFAAESVAPLILDVARRVHCPPAVEAAMHVLQSTCNQNSVKVGEQSWCQDAVNVCTEITRNGAGRAAKRAVLCICRLLGQENARDVVLDIANSALTHLSIADPLCVTALQTLGRTVQAYPNEMREVLREKIRVDIVQDVLLTEVSEDDENPEAELVFDKCPPLIQRKISAIKYLVRFLLFTQNDDYDKPLVTKVVNCLVTFLEHQGDLHMSNTSSLEQAWSRAIAGSGLLRLCYSDKYGRQIPVSGLHLVARLLLDKDSCVRYYIARKIKKAIFRRALGVEFIGMYIVTPLVSDDERVKQIYEKAVQGKLDACLYYYKQLSLQKIVQDKLSFFQPELSLPYAIHFLSHSGYFNNTESLENLEEMIRCLSFLIDSFFRPNQKYDLDLALGLLQSVKDSVDASHVLHSDADKAKPDAPTKLQQIESRKMWILADFSMAMLAAKSKQQLSARPHCLKLSKRYFRPHEQNDNLWAPAQLVEQLRTGKWKRGRKGKGQNGSSLQSDRTSKMNGTKRGGKKRKAPKSEEESSEEEEENNEDLADQFGSTSLNNIVPRGVVAPSPIQPRTNTKPARTTRDSKTAEFFSSTPLIPKVKRNSRKAPKMEVDEENEISEEDAEKEQPSTSKEMPTMAKMRAKKNVKSPSMSPVKPSKNTAVIAEETVERRGRGRPKKEEAKNDDDDDDDKKKLKTRVKEMPKKTTKIEKGRERKGNEEKGAEETIRRSSRISTGVTSIVTPRSSSASTKDSSPKKGKKRR</sequence>
<dbReference type="GO" id="GO:0005634">
    <property type="term" value="C:nucleus"/>
    <property type="evidence" value="ECO:0007669"/>
    <property type="project" value="UniProtKB-SubCell"/>
</dbReference>
<comment type="subcellular location">
    <subcellularLocation>
        <location evidence="1">Nucleus</location>
    </subcellularLocation>
</comment>
<organism evidence="7 8">
    <name type="scientific">Mesorhabditis belari</name>
    <dbReference type="NCBI Taxonomy" id="2138241"/>
    <lineage>
        <taxon>Eukaryota</taxon>
        <taxon>Metazoa</taxon>
        <taxon>Ecdysozoa</taxon>
        <taxon>Nematoda</taxon>
        <taxon>Chromadorea</taxon>
        <taxon>Rhabditida</taxon>
        <taxon>Rhabditina</taxon>
        <taxon>Rhabditomorpha</taxon>
        <taxon>Rhabditoidea</taxon>
        <taxon>Rhabditidae</taxon>
        <taxon>Mesorhabditinae</taxon>
        <taxon>Mesorhabditis</taxon>
    </lineage>
</organism>
<name>A0AAF3EME8_9BILA</name>
<feature type="compositionally biased region" description="Polar residues" evidence="6">
    <location>
        <begin position="1416"/>
        <end position="1428"/>
    </location>
</feature>
<protein>
    <submittedName>
        <fullName evidence="8">Uncharacterized protein</fullName>
    </submittedName>
</protein>
<dbReference type="PANTHER" id="PTHR12663">
    <property type="entry name" value="ANDROGEN INDUCED INHIBITOR OF PROLIFERATION AS3 / PDS5-RELATED"/>
    <property type="match status" value="1"/>
</dbReference>
<dbReference type="InterPro" id="IPR011989">
    <property type="entry name" value="ARM-like"/>
</dbReference>
<evidence type="ECO:0000256" key="2">
    <source>
        <dbReference type="ARBA" id="ARBA00022618"/>
    </source>
</evidence>
<evidence type="ECO:0000313" key="7">
    <source>
        <dbReference type="Proteomes" id="UP000887575"/>
    </source>
</evidence>
<dbReference type="GO" id="GO:0051301">
    <property type="term" value="P:cell division"/>
    <property type="evidence" value="ECO:0007669"/>
    <property type="project" value="UniProtKB-KW"/>
</dbReference>
<evidence type="ECO:0000256" key="5">
    <source>
        <dbReference type="ARBA" id="ARBA00023306"/>
    </source>
</evidence>
<feature type="compositionally biased region" description="Polar residues" evidence="6">
    <location>
        <begin position="1190"/>
        <end position="1203"/>
    </location>
</feature>
<dbReference type="InterPro" id="IPR039776">
    <property type="entry name" value="Pds5"/>
</dbReference>
<feature type="compositionally biased region" description="Low complexity" evidence="6">
    <location>
        <begin position="1332"/>
        <end position="1344"/>
    </location>
</feature>
<dbReference type="GO" id="GO:0007064">
    <property type="term" value="P:mitotic sister chromatid cohesion"/>
    <property type="evidence" value="ECO:0007669"/>
    <property type="project" value="InterPro"/>
</dbReference>
<evidence type="ECO:0000256" key="6">
    <source>
        <dbReference type="SAM" id="MobiDB-lite"/>
    </source>
</evidence>
<feature type="region of interest" description="Disordered" evidence="6">
    <location>
        <begin position="1177"/>
        <end position="1446"/>
    </location>
</feature>
<dbReference type="GO" id="GO:0006281">
    <property type="term" value="P:DNA repair"/>
    <property type="evidence" value="ECO:0007669"/>
    <property type="project" value="TreeGrafter"/>
</dbReference>
<keyword evidence="5" id="KW-0131">Cell cycle</keyword>
<feature type="compositionally biased region" description="Basic residues" evidence="6">
    <location>
        <begin position="1178"/>
        <end position="1187"/>
    </location>
</feature>
<dbReference type="PANTHER" id="PTHR12663:SF0">
    <property type="entry name" value="PRECOCIOUS DISSOCIATION OF SISTERS 5, ISOFORM A"/>
    <property type="match status" value="1"/>
</dbReference>
<keyword evidence="7" id="KW-1185">Reference proteome</keyword>
<dbReference type="GO" id="GO:0000785">
    <property type="term" value="C:chromatin"/>
    <property type="evidence" value="ECO:0007669"/>
    <property type="project" value="TreeGrafter"/>
</dbReference>
<feature type="compositionally biased region" description="Acidic residues" evidence="6">
    <location>
        <begin position="169"/>
        <end position="188"/>
    </location>
</feature>
<accession>A0AAF3EME8</accession>
<evidence type="ECO:0000313" key="8">
    <source>
        <dbReference type="WBParaSite" id="MBELARI_LOCUS15103"/>
    </source>
</evidence>
<evidence type="ECO:0000256" key="4">
    <source>
        <dbReference type="ARBA" id="ARBA00023242"/>
    </source>
</evidence>
<keyword evidence="2" id="KW-0132">Cell division</keyword>
<feature type="region of interest" description="Disordered" evidence="6">
    <location>
        <begin position="160"/>
        <end position="188"/>
    </location>
</feature>
<feature type="compositionally biased region" description="Basic and acidic residues" evidence="6">
    <location>
        <begin position="1352"/>
        <end position="1366"/>
    </location>
</feature>
<keyword evidence="4" id="KW-0539">Nucleus</keyword>
<evidence type="ECO:0000256" key="3">
    <source>
        <dbReference type="ARBA" id="ARBA00022776"/>
    </source>
</evidence>
<evidence type="ECO:0000256" key="1">
    <source>
        <dbReference type="ARBA" id="ARBA00004123"/>
    </source>
</evidence>
<dbReference type="Proteomes" id="UP000887575">
    <property type="component" value="Unassembled WGS sequence"/>
</dbReference>
<keyword evidence="3" id="KW-0498">Mitosis</keyword>
<feature type="compositionally biased region" description="Acidic residues" evidence="6">
    <location>
        <begin position="1297"/>
        <end position="1309"/>
    </location>
</feature>